<name>A0A9P8J4J7_AURME</name>
<dbReference type="AlphaFoldDB" id="A0A9P8J4J7"/>
<gene>
    <name evidence="1" type="ORF">KCU76_g12180</name>
</gene>
<reference evidence="1" key="1">
    <citation type="journal article" date="2021" name="J Fungi (Basel)">
        <title>Virulence traits and population genomics of the black yeast Aureobasidium melanogenum.</title>
        <authorList>
            <person name="Cernosa A."/>
            <person name="Sun X."/>
            <person name="Gostincar C."/>
            <person name="Fang C."/>
            <person name="Gunde-Cimerman N."/>
            <person name="Song Z."/>
        </authorList>
    </citation>
    <scope>NUCLEOTIDE SEQUENCE</scope>
    <source>
        <strain evidence="1">EXF-9911</strain>
    </source>
</reference>
<comment type="caution">
    <text evidence="1">The sequence shown here is derived from an EMBL/GenBank/DDBJ whole genome shotgun (WGS) entry which is preliminary data.</text>
</comment>
<dbReference type="EMBL" id="JAHFXF010000616">
    <property type="protein sequence ID" value="KAG9684778.1"/>
    <property type="molecule type" value="Genomic_DNA"/>
</dbReference>
<organism evidence="1 2">
    <name type="scientific">Aureobasidium melanogenum</name>
    <name type="common">Aureobasidium pullulans var. melanogenum</name>
    <dbReference type="NCBI Taxonomy" id="46634"/>
    <lineage>
        <taxon>Eukaryota</taxon>
        <taxon>Fungi</taxon>
        <taxon>Dikarya</taxon>
        <taxon>Ascomycota</taxon>
        <taxon>Pezizomycotina</taxon>
        <taxon>Dothideomycetes</taxon>
        <taxon>Dothideomycetidae</taxon>
        <taxon>Dothideales</taxon>
        <taxon>Saccotheciaceae</taxon>
        <taxon>Aureobasidium</taxon>
    </lineage>
</organism>
<reference evidence="1" key="2">
    <citation type="submission" date="2021-08" db="EMBL/GenBank/DDBJ databases">
        <authorList>
            <person name="Gostincar C."/>
            <person name="Sun X."/>
            <person name="Song Z."/>
            <person name="Gunde-Cimerman N."/>
        </authorList>
    </citation>
    <scope>NUCLEOTIDE SEQUENCE</scope>
    <source>
        <strain evidence="1">EXF-9911</strain>
    </source>
</reference>
<sequence>MSSSCLIENNTPNRVYMDVYRVNKWGGGPPTHSTGLTWDDLGPRLEADGFRECPPGGVRQAPPGALSWPLHFGGYEIKERDSWGRPILLEVFEGSCKTGYWHGEVAKYPLTDRSHKTHTIHLCVPPVNTRNIRDRFAPSVSDVDVRDVAAQVKLAAEVAVGLAATYAFVRNAFWPSRPPAADPPRGTQAEYEIHEFVGDDDNMVVTRAPRPSQRSQARISL</sequence>
<accession>A0A9P8J4J7</accession>
<feature type="non-terminal residue" evidence="1">
    <location>
        <position position="221"/>
    </location>
</feature>
<proteinExistence type="predicted"/>
<evidence type="ECO:0000313" key="2">
    <source>
        <dbReference type="Proteomes" id="UP000779574"/>
    </source>
</evidence>
<protein>
    <submittedName>
        <fullName evidence="1">Uncharacterized protein</fullName>
    </submittedName>
</protein>
<dbReference type="Proteomes" id="UP000779574">
    <property type="component" value="Unassembled WGS sequence"/>
</dbReference>
<evidence type="ECO:0000313" key="1">
    <source>
        <dbReference type="EMBL" id="KAG9684778.1"/>
    </source>
</evidence>